<organism evidence="1 2">
    <name type="scientific">Pseudolycoriella hygida</name>
    <dbReference type="NCBI Taxonomy" id="35572"/>
    <lineage>
        <taxon>Eukaryota</taxon>
        <taxon>Metazoa</taxon>
        <taxon>Ecdysozoa</taxon>
        <taxon>Arthropoda</taxon>
        <taxon>Hexapoda</taxon>
        <taxon>Insecta</taxon>
        <taxon>Pterygota</taxon>
        <taxon>Neoptera</taxon>
        <taxon>Endopterygota</taxon>
        <taxon>Diptera</taxon>
        <taxon>Nematocera</taxon>
        <taxon>Sciaroidea</taxon>
        <taxon>Sciaridae</taxon>
        <taxon>Pseudolycoriella</taxon>
    </lineage>
</organism>
<comment type="caution">
    <text evidence="1">The sequence shown here is derived from an EMBL/GenBank/DDBJ whole genome shotgun (WGS) entry which is preliminary data.</text>
</comment>
<protein>
    <submittedName>
        <fullName evidence="1">Uncharacterized protein</fullName>
    </submittedName>
</protein>
<reference evidence="1" key="1">
    <citation type="submission" date="2022-07" db="EMBL/GenBank/DDBJ databases">
        <authorList>
            <person name="Trinca V."/>
            <person name="Uliana J.V.C."/>
            <person name="Torres T.T."/>
            <person name="Ward R.J."/>
            <person name="Monesi N."/>
        </authorList>
    </citation>
    <scope>NUCLEOTIDE SEQUENCE</scope>
    <source>
        <strain evidence="1">HSMRA1968</strain>
        <tissue evidence="1">Whole embryos</tissue>
    </source>
</reference>
<evidence type="ECO:0000313" key="2">
    <source>
        <dbReference type="Proteomes" id="UP001151699"/>
    </source>
</evidence>
<dbReference type="AlphaFoldDB" id="A0A9Q0N6D6"/>
<accession>A0A9Q0N6D6</accession>
<proteinExistence type="predicted"/>
<evidence type="ECO:0000313" key="1">
    <source>
        <dbReference type="EMBL" id="KAJ6644027.1"/>
    </source>
</evidence>
<name>A0A9Q0N6D6_9DIPT</name>
<dbReference type="EMBL" id="WJQU01000002">
    <property type="protein sequence ID" value="KAJ6644027.1"/>
    <property type="molecule type" value="Genomic_DNA"/>
</dbReference>
<gene>
    <name evidence="1" type="ORF">Bhyg_08993</name>
</gene>
<sequence>MVFFDFFKKLASRVQIAMNCNRNSKEKDRGVQYVSKLKVNRSFKMEKANLSPDELWNTVKDP</sequence>
<dbReference type="Proteomes" id="UP001151699">
    <property type="component" value="Chromosome B"/>
</dbReference>
<keyword evidence="2" id="KW-1185">Reference proteome</keyword>